<dbReference type="Gene3D" id="2.30.110.10">
    <property type="entry name" value="Electron Transport, Fmn-binding Protein, Chain A"/>
    <property type="match status" value="1"/>
</dbReference>
<organism evidence="1 2">
    <name type="scientific">Periconia macrospinosa</name>
    <dbReference type="NCBI Taxonomy" id="97972"/>
    <lineage>
        <taxon>Eukaryota</taxon>
        <taxon>Fungi</taxon>
        <taxon>Dikarya</taxon>
        <taxon>Ascomycota</taxon>
        <taxon>Pezizomycotina</taxon>
        <taxon>Dothideomycetes</taxon>
        <taxon>Pleosporomycetidae</taxon>
        <taxon>Pleosporales</taxon>
        <taxon>Massarineae</taxon>
        <taxon>Periconiaceae</taxon>
        <taxon>Periconia</taxon>
    </lineage>
</organism>
<dbReference type="EMBL" id="KZ805470">
    <property type="protein sequence ID" value="PVH96233.1"/>
    <property type="molecule type" value="Genomic_DNA"/>
</dbReference>
<protein>
    <submittedName>
        <fullName evidence="1">5-nitroimidazole antibiotic resistance protein</fullName>
    </submittedName>
</protein>
<dbReference type="OrthoDB" id="444432at2759"/>
<dbReference type="PANTHER" id="PTHR34071:SF2">
    <property type="entry name" value="FLAVIN-NUCLEOTIDE-BINDING PROTEIN"/>
    <property type="match status" value="1"/>
</dbReference>
<dbReference type="STRING" id="97972.A0A2V1DF62"/>
<dbReference type="Proteomes" id="UP000244855">
    <property type="component" value="Unassembled WGS sequence"/>
</dbReference>
<proteinExistence type="predicted"/>
<dbReference type="Pfam" id="PF12900">
    <property type="entry name" value="Pyridox_ox_2"/>
    <property type="match status" value="1"/>
</dbReference>
<dbReference type="SUPFAM" id="SSF50475">
    <property type="entry name" value="FMN-binding split barrel"/>
    <property type="match status" value="1"/>
</dbReference>
<dbReference type="PANTHER" id="PTHR34071">
    <property type="entry name" value="5-NITROIMIDAZOLE ANTIBIOTICS RESISTANCE PROTEIN, NIMA-FAMILY-RELATED PROTEIN-RELATED"/>
    <property type="match status" value="1"/>
</dbReference>
<evidence type="ECO:0000313" key="2">
    <source>
        <dbReference type="Proteomes" id="UP000244855"/>
    </source>
</evidence>
<dbReference type="AlphaFoldDB" id="A0A2V1DF62"/>
<reference evidence="1 2" key="1">
    <citation type="journal article" date="2018" name="Sci. Rep.">
        <title>Comparative genomics provides insights into the lifestyle and reveals functional heterogeneity of dark septate endophytic fungi.</title>
        <authorList>
            <person name="Knapp D.G."/>
            <person name="Nemeth J.B."/>
            <person name="Barry K."/>
            <person name="Hainaut M."/>
            <person name="Henrissat B."/>
            <person name="Johnson J."/>
            <person name="Kuo A."/>
            <person name="Lim J.H.P."/>
            <person name="Lipzen A."/>
            <person name="Nolan M."/>
            <person name="Ohm R.A."/>
            <person name="Tamas L."/>
            <person name="Grigoriev I.V."/>
            <person name="Spatafora J.W."/>
            <person name="Nagy L.G."/>
            <person name="Kovacs G.M."/>
        </authorList>
    </citation>
    <scope>NUCLEOTIDE SEQUENCE [LARGE SCALE GENOMIC DNA]</scope>
    <source>
        <strain evidence="1 2">DSE2036</strain>
    </source>
</reference>
<evidence type="ECO:0000313" key="1">
    <source>
        <dbReference type="EMBL" id="PVH96233.1"/>
    </source>
</evidence>
<gene>
    <name evidence="1" type="ORF">DM02DRAFT_659403</name>
</gene>
<accession>A0A2V1DF62</accession>
<name>A0A2V1DF62_9PLEO</name>
<dbReference type="InterPro" id="IPR024747">
    <property type="entry name" value="Pyridox_Oxase-rel"/>
</dbReference>
<dbReference type="InterPro" id="IPR012349">
    <property type="entry name" value="Split_barrel_FMN-bd"/>
</dbReference>
<keyword evidence="2" id="KW-1185">Reference proteome</keyword>
<sequence length="275" mass="29971">MATTEYPKTAATKLGRLAKRGTYDYATIHSILNTSPILHLSFVDPEHPFPVVLPMLGCTGNFKGNDGGDGGEGNDDLSTTAQDVYLHGYVSGRVFRSASAEGENGGEEEEGLPITIAASLMDGLVLALAPFHNSCNYRSAVVYGHAVRVTDPEERLYALRRITDSLLPGRWDASRSEPTPAELKSTSVLKVRIQSASAKVRAGGPSDDRKDLQDQALREGTWTGVVPVWLQWGEATEAKDNGCVSKEKEAEIERWRVKENSKAKEYAYEAIEKGD</sequence>